<dbReference type="PATRIC" id="fig|1705578.3.peg.2881"/>
<dbReference type="SUPFAM" id="SSF46689">
    <property type="entry name" value="Homeodomain-like"/>
    <property type="match status" value="1"/>
</dbReference>
<dbReference type="Gene3D" id="1.10.357.10">
    <property type="entry name" value="Tetracycline Repressor, domain 2"/>
    <property type="match status" value="1"/>
</dbReference>
<evidence type="ECO:0000259" key="3">
    <source>
        <dbReference type="PROSITE" id="PS50977"/>
    </source>
</evidence>
<evidence type="ECO:0000313" key="4">
    <source>
        <dbReference type="EMBL" id="OAA88326.1"/>
    </source>
</evidence>
<evidence type="ECO:0000313" key="7">
    <source>
        <dbReference type="Proteomes" id="UP000093694"/>
    </source>
</evidence>
<gene>
    <name evidence="4" type="primary">fadR_4</name>
    <name evidence="5" type="ORF">CLCOS_22800</name>
    <name evidence="4" type="ORF">WX73_02615</name>
</gene>
<accession>A0A162L483</accession>
<dbReference type="GO" id="GO:0006355">
    <property type="term" value="P:regulation of DNA-templated transcription"/>
    <property type="evidence" value="ECO:0007669"/>
    <property type="project" value="UniProtKB-ARBA"/>
</dbReference>
<dbReference type="AlphaFoldDB" id="A0A162L483"/>
<name>A0A162L483_9CLOT</name>
<dbReference type="InterPro" id="IPR009057">
    <property type="entry name" value="Homeodomain-like_sf"/>
</dbReference>
<dbReference type="InterPro" id="IPR050109">
    <property type="entry name" value="HTH-type_TetR-like_transc_reg"/>
</dbReference>
<dbReference type="InterPro" id="IPR001647">
    <property type="entry name" value="HTH_TetR"/>
</dbReference>
<dbReference type="Gene3D" id="1.10.10.60">
    <property type="entry name" value="Homeodomain-like"/>
    <property type="match status" value="1"/>
</dbReference>
<dbReference type="RefSeq" id="WP_063602286.1">
    <property type="nucleotide sequence ID" value="NZ_LITQ01000037.1"/>
</dbReference>
<dbReference type="Proteomes" id="UP000077384">
    <property type="component" value="Unassembled WGS sequence"/>
</dbReference>
<evidence type="ECO:0000256" key="2">
    <source>
        <dbReference type="PROSITE-ProRule" id="PRU00335"/>
    </source>
</evidence>
<dbReference type="Pfam" id="PF00440">
    <property type="entry name" value="TetR_N"/>
    <property type="match status" value="1"/>
</dbReference>
<feature type="domain" description="HTH tetR-type" evidence="3">
    <location>
        <begin position="1"/>
        <end position="59"/>
    </location>
</feature>
<keyword evidence="7" id="KW-1185">Reference proteome</keyword>
<reference evidence="4 6" key="1">
    <citation type="journal article" date="2015" name="Biotechnol. Bioeng.">
        <title>Genome sequence and phenotypic characterization of Caulobacter segnis.</title>
        <authorList>
            <person name="Patel S."/>
            <person name="Fletcher B."/>
            <person name="Scott D.C."/>
            <person name="Ely B."/>
        </authorList>
    </citation>
    <scope>NUCLEOTIDE SEQUENCE [LARGE SCALE GENOMIC DNA]</scope>
    <source>
        <strain evidence="4 6">PS02</strain>
    </source>
</reference>
<dbReference type="GO" id="GO:0003677">
    <property type="term" value="F:DNA binding"/>
    <property type="evidence" value="ECO:0007669"/>
    <property type="project" value="UniProtKB-UniRule"/>
</dbReference>
<dbReference type="PANTHER" id="PTHR30328:SF54">
    <property type="entry name" value="HTH-TYPE TRANSCRIPTIONAL REPRESSOR SCO4008"/>
    <property type="match status" value="1"/>
</dbReference>
<dbReference type="EMBL" id="LROR01000051">
    <property type="protein sequence ID" value="OBR93672.1"/>
    <property type="molecule type" value="Genomic_DNA"/>
</dbReference>
<proteinExistence type="predicted"/>
<evidence type="ECO:0000313" key="6">
    <source>
        <dbReference type="Proteomes" id="UP000077384"/>
    </source>
</evidence>
<dbReference type="EMBL" id="LITQ01000037">
    <property type="protein sequence ID" value="OAA88326.1"/>
    <property type="molecule type" value="Genomic_DNA"/>
</dbReference>
<evidence type="ECO:0000313" key="5">
    <source>
        <dbReference type="EMBL" id="OBR93672.1"/>
    </source>
</evidence>
<sequence length="183" mass="21512">MKDKILDTAANKIQMHGLKKFTLDEIAKDLKISKKTIYKYFNSKDAIVEEFFNTVVESDKKNMENSLKQQNDFILKIHSIIYSNHKYKIPINLISEAKMYYPKEWDKIQELKQYKLDSIKKLLEEGVSSGVIRQDINLPILIKMLEQTADTFLDYNFLMDNKMKFSEAIQEVLKIILYGISTK</sequence>
<dbReference type="InterPro" id="IPR036271">
    <property type="entry name" value="Tet_transcr_reg_TetR-rel_C_sf"/>
</dbReference>
<evidence type="ECO:0000256" key="1">
    <source>
        <dbReference type="ARBA" id="ARBA00023125"/>
    </source>
</evidence>
<dbReference type="SUPFAM" id="SSF48498">
    <property type="entry name" value="Tetracyclin repressor-like, C-terminal domain"/>
    <property type="match status" value="1"/>
</dbReference>
<dbReference type="PANTHER" id="PTHR30328">
    <property type="entry name" value="TRANSCRIPTIONAL REPRESSOR"/>
    <property type="match status" value="1"/>
</dbReference>
<reference evidence="5 7" key="2">
    <citation type="journal article" date="2016" name="Front. Microbiol.">
        <title>Industrial Acetogenic Biocatalysts: A Comparative Metabolic and Genomic Analysis.</title>
        <authorList>
            <person name="Bengelsdorf F."/>
            <person name="Poehlein A."/>
            <person name="Sonja S."/>
            <person name="Erz C."/>
            <person name="Hummel T."/>
            <person name="Hoffmeister S."/>
            <person name="Daniel R."/>
            <person name="Durre P."/>
        </authorList>
    </citation>
    <scope>NUCLEOTIDE SEQUENCE [LARGE SCALE GENOMIC DNA]</scope>
    <source>
        <strain evidence="5 7">PTA-10522</strain>
    </source>
</reference>
<dbReference type="PRINTS" id="PR00455">
    <property type="entry name" value="HTHTETR"/>
</dbReference>
<feature type="DNA-binding region" description="H-T-H motif" evidence="2">
    <location>
        <begin position="22"/>
        <end position="41"/>
    </location>
</feature>
<dbReference type="Proteomes" id="UP000093694">
    <property type="component" value="Unassembled WGS sequence"/>
</dbReference>
<dbReference type="PROSITE" id="PS50977">
    <property type="entry name" value="HTH_TETR_2"/>
    <property type="match status" value="1"/>
</dbReference>
<comment type="caution">
    <text evidence="4">The sequence shown here is derived from an EMBL/GenBank/DDBJ whole genome shotgun (WGS) entry which is preliminary data.</text>
</comment>
<protein>
    <submittedName>
        <fullName evidence="4">Fatty acid metabolism regulator protein</fullName>
    </submittedName>
</protein>
<organism evidence="4 6">
    <name type="scientific">Clostridium coskatii</name>
    <dbReference type="NCBI Taxonomy" id="1705578"/>
    <lineage>
        <taxon>Bacteria</taxon>
        <taxon>Bacillati</taxon>
        <taxon>Bacillota</taxon>
        <taxon>Clostridia</taxon>
        <taxon>Eubacteriales</taxon>
        <taxon>Clostridiaceae</taxon>
        <taxon>Clostridium</taxon>
    </lineage>
</organism>
<keyword evidence="1 2" id="KW-0238">DNA-binding</keyword>